<keyword evidence="3" id="KW-0131">Cell cycle</keyword>
<dbReference type="InterPro" id="IPR007060">
    <property type="entry name" value="FtsL/DivIC"/>
</dbReference>
<evidence type="ECO:0000313" key="3">
    <source>
        <dbReference type="EMBL" id="MBM7658833.1"/>
    </source>
</evidence>
<evidence type="ECO:0000313" key="4">
    <source>
        <dbReference type="Proteomes" id="UP000823201"/>
    </source>
</evidence>
<dbReference type="RefSeq" id="WP_239530270.1">
    <property type="nucleotide sequence ID" value="NZ_JAFBEV010000024.1"/>
</dbReference>
<dbReference type="PANTHER" id="PTHR40027:SF1">
    <property type="entry name" value="CELL DIVISION PROTEIN DIVIC"/>
    <property type="match status" value="1"/>
</dbReference>
<reference evidence="3 4" key="1">
    <citation type="submission" date="2021-01" db="EMBL/GenBank/DDBJ databases">
        <title>Genomic Encyclopedia of Type Strains, Phase IV (KMG-IV): sequencing the most valuable type-strain genomes for metagenomic binning, comparative biology and taxonomic classification.</title>
        <authorList>
            <person name="Goeker M."/>
        </authorList>
    </citation>
    <scope>NUCLEOTIDE SEQUENCE [LARGE SCALE GENOMIC DNA]</scope>
    <source>
        <strain evidence="3 4">DSM 100968</strain>
    </source>
</reference>
<feature type="transmembrane region" description="Helical" evidence="2">
    <location>
        <begin position="32"/>
        <end position="55"/>
    </location>
</feature>
<keyword evidence="3" id="KW-0132">Cell division</keyword>
<evidence type="ECO:0000256" key="1">
    <source>
        <dbReference type="SAM" id="Coils"/>
    </source>
</evidence>
<dbReference type="Pfam" id="PF04977">
    <property type="entry name" value="DivIC"/>
    <property type="match status" value="1"/>
</dbReference>
<comment type="caution">
    <text evidence="3">The sequence shown here is derived from an EMBL/GenBank/DDBJ whole genome shotgun (WGS) entry which is preliminary data.</text>
</comment>
<dbReference type="EMBL" id="JAFBEV010000024">
    <property type="protein sequence ID" value="MBM7658833.1"/>
    <property type="molecule type" value="Genomic_DNA"/>
</dbReference>
<keyword evidence="4" id="KW-1185">Reference proteome</keyword>
<dbReference type="GO" id="GO:0051301">
    <property type="term" value="P:cell division"/>
    <property type="evidence" value="ECO:0007669"/>
    <property type="project" value="UniProtKB-KW"/>
</dbReference>
<dbReference type="PANTHER" id="PTHR40027">
    <property type="entry name" value="CELL DIVISION PROTEIN DIVIC"/>
    <property type="match status" value="1"/>
</dbReference>
<accession>A0ABS2QAJ7</accession>
<keyword evidence="2" id="KW-0812">Transmembrane</keyword>
<keyword evidence="2" id="KW-0472">Membrane</keyword>
<protein>
    <submittedName>
        <fullName evidence="3">Cell division protein DivIC</fullName>
    </submittedName>
</protein>
<proteinExistence type="predicted"/>
<name>A0ABS2QAJ7_9BACL</name>
<keyword evidence="2" id="KW-1133">Transmembrane helix</keyword>
<dbReference type="InterPro" id="IPR039076">
    <property type="entry name" value="DivIC"/>
</dbReference>
<gene>
    <name evidence="3" type="ORF">JOC27_002296</name>
</gene>
<organism evidence="3 4">
    <name type="scientific">Sporolactobacillus spathodeae</name>
    <dbReference type="NCBI Taxonomy" id="1465502"/>
    <lineage>
        <taxon>Bacteria</taxon>
        <taxon>Bacillati</taxon>
        <taxon>Bacillota</taxon>
        <taxon>Bacilli</taxon>
        <taxon>Bacillales</taxon>
        <taxon>Sporolactobacillaceae</taxon>
        <taxon>Sporolactobacillus</taxon>
    </lineage>
</organism>
<dbReference type="Proteomes" id="UP000823201">
    <property type="component" value="Unassembled WGS sequence"/>
</dbReference>
<keyword evidence="1" id="KW-0175">Coiled coil</keyword>
<sequence>MVDGGRIAQLQNEYLQSQQIAEQRRQHRRKGLIHRLMAFAILFMLVCSVMVGSLISQAGKYHRIEGQKQTLEKKVNASVAQAEQLKKRIKLLHNKQYIGEIARHDYLLSKKGEIIFSKPENGGN</sequence>
<feature type="coiled-coil region" evidence="1">
    <location>
        <begin position="68"/>
        <end position="95"/>
    </location>
</feature>
<evidence type="ECO:0000256" key="2">
    <source>
        <dbReference type="SAM" id="Phobius"/>
    </source>
</evidence>